<dbReference type="GO" id="GO:0019901">
    <property type="term" value="F:protein kinase binding"/>
    <property type="evidence" value="ECO:0007669"/>
    <property type="project" value="InterPro"/>
</dbReference>
<dbReference type="PANTHER" id="PTHR15615">
    <property type="match status" value="1"/>
</dbReference>
<dbReference type="SUPFAM" id="SSF47954">
    <property type="entry name" value="Cyclin-like"/>
    <property type="match status" value="1"/>
</dbReference>
<dbReference type="OrthoDB" id="337735at2759"/>
<gene>
    <name evidence="2" type="ORF">GNI_072000</name>
</gene>
<dbReference type="RefSeq" id="XP_011130342.1">
    <property type="nucleotide sequence ID" value="XM_011132040.1"/>
</dbReference>
<dbReference type="EMBL" id="AFNH02000541">
    <property type="protein sequence ID" value="EZG67088.1"/>
    <property type="molecule type" value="Genomic_DNA"/>
</dbReference>
<evidence type="ECO:0000313" key="3">
    <source>
        <dbReference type="Proteomes" id="UP000019763"/>
    </source>
</evidence>
<name>A0A023B7D7_GRENI</name>
<comment type="caution">
    <text evidence="2">The sequence shown here is derived from an EMBL/GenBank/DDBJ whole genome shotgun (WGS) entry which is preliminary data.</text>
</comment>
<sequence>MSTTPQKVLKGDRKKKFLKRVPSVGGDSSAASTTAGSPSQCSPFETRLPRPDIRIRYAYEENAAVFLALASRYFIHPGMSVEAPRQTGPEPGRFVPLHGGNHNSGRALGDLGHPVPGQAPWAASLPQTSWVKFFGNPEAPAYFAEKLGSMFRCQKPAYVLALRYIQRLARKELLPGGALCRVVCASLVVAVKFFDDLYYTNKYYAQLLDLNPAILNELESELLKRLDFRLDVAPEEYKAIDTMFEEERYIVCAQARRPILCNLTTKQNGHLCDAIISANTFGLPYAAVSASKQTVDILAAALVAREFGEYRFQTEEEFLRVSSLTSKAKHIHDLQKQFREDYLKSLKPRRGH</sequence>
<reference evidence="2" key="1">
    <citation type="submission" date="2013-12" db="EMBL/GenBank/DDBJ databases">
        <authorList>
            <person name="Omoto C.K."/>
            <person name="Sibley D."/>
            <person name="Venepally P."/>
            <person name="Hadjithomas M."/>
            <person name="Karamycheva S."/>
            <person name="Brunk B."/>
            <person name="Roos D."/>
            <person name="Caler E."/>
            <person name="Lorenzi H."/>
        </authorList>
    </citation>
    <scope>NUCLEOTIDE SEQUENCE</scope>
</reference>
<dbReference type="InterPro" id="IPR036915">
    <property type="entry name" value="Cyclin-like_sf"/>
</dbReference>
<dbReference type="VEuPathDB" id="CryptoDB:GNI_072000"/>
<protein>
    <submittedName>
        <fullName evidence="2">Cyclin</fullName>
    </submittedName>
</protein>
<keyword evidence="3" id="KW-1185">Reference proteome</keyword>
<evidence type="ECO:0000256" key="1">
    <source>
        <dbReference type="SAM" id="MobiDB-lite"/>
    </source>
</evidence>
<dbReference type="AlphaFoldDB" id="A0A023B7D7"/>
<accession>A0A023B7D7</accession>
<evidence type="ECO:0000313" key="2">
    <source>
        <dbReference type="EMBL" id="EZG67088.1"/>
    </source>
</evidence>
<dbReference type="InterPro" id="IPR013922">
    <property type="entry name" value="Cyclin_PHO80-like"/>
</dbReference>
<dbReference type="Proteomes" id="UP000019763">
    <property type="component" value="Unassembled WGS sequence"/>
</dbReference>
<organism evidence="2 3">
    <name type="scientific">Gregarina niphandrodes</name>
    <name type="common">Septate eugregarine</name>
    <dbReference type="NCBI Taxonomy" id="110365"/>
    <lineage>
        <taxon>Eukaryota</taxon>
        <taxon>Sar</taxon>
        <taxon>Alveolata</taxon>
        <taxon>Apicomplexa</taxon>
        <taxon>Conoidasida</taxon>
        <taxon>Gregarinasina</taxon>
        <taxon>Eugregarinorida</taxon>
        <taxon>Gregarinidae</taxon>
        <taxon>Gregarina</taxon>
    </lineage>
</organism>
<dbReference type="GeneID" id="22912627"/>
<dbReference type="Gene3D" id="1.10.472.10">
    <property type="entry name" value="Cyclin-like"/>
    <property type="match status" value="1"/>
</dbReference>
<feature type="region of interest" description="Disordered" evidence="1">
    <location>
        <begin position="1"/>
        <end position="46"/>
    </location>
</feature>
<feature type="compositionally biased region" description="Low complexity" evidence="1">
    <location>
        <begin position="23"/>
        <end position="39"/>
    </location>
</feature>
<proteinExistence type="predicted"/>
<dbReference type="Pfam" id="PF08613">
    <property type="entry name" value="Cyclin"/>
    <property type="match status" value="1"/>
</dbReference>
<dbReference type="PANTHER" id="PTHR15615:SF108">
    <property type="entry name" value="PROTEIN CNPPD1"/>
    <property type="match status" value="1"/>
</dbReference>